<accession>A0A1T4QRM8</accession>
<dbReference type="OrthoDB" id="9821870at2"/>
<sequence length="269" mass="30589">MKKIKRFIVLTMLILTTTSIFARSINIKGITEILKLTAKIYMQQQLMGTEQIQQGLSMINQINNQVKQIENQYAILKSLGQEISQGNLTNIESYYREMGYMLDSYKSTMLDVEDLSQKYKESFEENPAEYEKLGFTKEYIEKMDKNIRQARKESNTALYDVMVSKGFAAKIGADEQNLKMLLNASKNSTGVVEALQITNSLLGQISSNITQLGILSETANKAQAMATNTDSQELNLSRQKLQEAIISQKENDEKKIQELRRKASKSIRL</sequence>
<reference evidence="2 3" key="1">
    <citation type="submission" date="2017-02" db="EMBL/GenBank/DDBJ databases">
        <authorList>
            <person name="Peterson S.W."/>
        </authorList>
    </citation>
    <scope>NUCLEOTIDE SEQUENCE [LARGE SCALE GENOMIC DNA]</scope>
    <source>
        <strain evidence="2 3">ATCC 700028</strain>
    </source>
</reference>
<dbReference type="EMBL" id="FUWX01000029">
    <property type="protein sequence ID" value="SKA06267.1"/>
    <property type="molecule type" value="Genomic_DNA"/>
</dbReference>
<proteinExistence type="predicted"/>
<dbReference type="RefSeq" id="WP_078694844.1">
    <property type="nucleotide sequence ID" value="NZ_FUWX01000029.1"/>
</dbReference>
<dbReference type="STRING" id="180163.SAMN02745174_02420"/>
<dbReference type="Proteomes" id="UP000191153">
    <property type="component" value="Unassembled WGS sequence"/>
</dbReference>
<gene>
    <name evidence="2" type="ORF">SAMN02745174_02420</name>
</gene>
<feature type="coiled-coil region" evidence="1">
    <location>
        <begin position="52"/>
        <end position="79"/>
    </location>
</feature>
<organism evidence="2 3">
    <name type="scientific">Cetobacterium ceti</name>
    <dbReference type="NCBI Taxonomy" id="180163"/>
    <lineage>
        <taxon>Bacteria</taxon>
        <taxon>Fusobacteriati</taxon>
        <taxon>Fusobacteriota</taxon>
        <taxon>Fusobacteriia</taxon>
        <taxon>Fusobacteriales</taxon>
        <taxon>Fusobacteriaceae</taxon>
        <taxon>Cetobacterium</taxon>
    </lineage>
</organism>
<protein>
    <submittedName>
        <fullName evidence="2">P-type conjugative transfer protein TrbJ</fullName>
    </submittedName>
</protein>
<dbReference type="AlphaFoldDB" id="A0A1T4QRM8"/>
<keyword evidence="1" id="KW-0175">Coiled coil</keyword>
<evidence type="ECO:0000313" key="3">
    <source>
        <dbReference type="Proteomes" id="UP000191153"/>
    </source>
</evidence>
<keyword evidence="3" id="KW-1185">Reference proteome</keyword>
<evidence type="ECO:0000256" key="1">
    <source>
        <dbReference type="SAM" id="Coils"/>
    </source>
</evidence>
<feature type="coiled-coil region" evidence="1">
    <location>
        <begin position="242"/>
        <end position="269"/>
    </location>
</feature>
<evidence type="ECO:0000313" key="2">
    <source>
        <dbReference type="EMBL" id="SKA06267.1"/>
    </source>
</evidence>
<name>A0A1T4QRM8_9FUSO</name>